<evidence type="ECO:0000313" key="2">
    <source>
        <dbReference type="Proteomes" id="UP001085076"/>
    </source>
</evidence>
<organism evidence="1 2">
    <name type="scientific">Dioscorea zingiberensis</name>
    <dbReference type="NCBI Taxonomy" id="325984"/>
    <lineage>
        <taxon>Eukaryota</taxon>
        <taxon>Viridiplantae</taxon>
        <taxon>Streptophyta</taxon>
        <taxon>Embryophyta</taxon>
        <taxon>Tracheophyta</taxon>
        <taxon>Spermatophyta</taxon>
        <taxon>Magnoliopsida</taxon>
        <taxon>Liliopsida</taxon>
        <taxon>Dioscoreales</taxon>
        <taxon>Dioscoreaceae</taxon>
        <taxon>Dioscorea</taxon>
    </lineage>
</organism>
<dbReference type="SUPFAM" id="SSF52821">
    <property type="entry name" value="Rhodanese/Cell cycle control phosphatase"/>
    <property type="match status" value="1"/>
</dbReference>
<keyword evidence="2" id="KW-1185">Reference proteome</keyword>
<dbReference type="PANTHER" id="PTHR44542:SF14">
    <property type="entry name" value="PROTEIN HIGH ARSENIC CONTENT 1, MITOCHONDRIAL-RELATED"/>
    <property type="match status" value="1"/>
</dbReference>
<reference evidence="1" key="2">
    <citation type="journal article" date="2022" name="Hortic Res">
        <title>The genome of Dioscorea zingiberensis sheds light on the biosynthesis, origin and evolution of the medicinally important diosgenin saponins.</title>
        <authorList>
            <person name="Li Y."/>
            <person name="Tan C."/>
            <person name="Li Z."/>
            <person name="Guo J."/>
            <person name="Li S."/>
            <person name="Chen X."/>
            <person name="Wang C."/>
            <person name="Dai X."/>
            <person name="Yang H."/>
            <person name="Song W."/>
            <person name="Hou L."/>
            <person name="Xu J."/>
            <person name="Tong Z."/>
            <person name="Xu A."/>
            <person name="Yuan X."/>
            <person name="Wang W."/>
            <person name="Yang Q."/>
            <person name="Chen L."/>
            <person name="Sun Z."/>
            <person name="Wang K."/>
            <person name="Pan B."/>
            <person name="Chen J."/>
            <person name="Bao Y."/>
            <person name="Liu F."/>
            <person name="Qi X."/>
            <person name="Gang D.R."/>
            <person name="Wen J."/>
            <person name="Li J."/>
        </authorList>
    </citation>
    <scope>NUCLEOTIDE SEQUENCE</scope>
    <source>
        <strain evidence="1">Dzin_1.0</strain>
    </source>
</reference>
<sequence length="81" mass="9016">MTSPSRSRAEEVVLSFDGSVEQSLDSVVAPVTVTVEETRELLSSRHVYLDVRIVEEFGNGHMDNVVCVSYMFFTLEGLGFN</sequence>
<proteinExistence type="predicted"/>
<name>A0A9D5CBK8_9LILI</name>
<dbReference type="GO" id="GO:0003824">
    <property type="term" value="F:catalytic activity"/>
    <property type="evidence" value="ECO:0007669"/>
    <property type="project" value="InterPro"/>
</dbReference>
<dbReference type="PANTHER" id="PTHR44542">
    <property type="entry name" value="THIOSULFATE SULFURTRANSFERASE 18"/>
    <property type="match status" value="1"/>
</dbReference>
<reference evidence="1" key="1">
    <citation type="submission" date="2021-03" db="EMBL/GenBank/DDBJ databases">
        <authorList>
            <person name="Li Z."/>
            <person name="Yang C."/>
        </authorList>
    </citation>
    <scope>NUCLEOTIDE SEQUENCE</scope>
    <source>
        <strain evidence="1">Dzin_1.0</strain>
        <tissue evidence="1">Leaf</tissue>
    </source>
</reference>
<dbReference type="Gene3D" id="3.40.250.10">
    <property type="entry name" value="Rhodanese-like domain"/>
    <property type="match status" value="1"/>
</dbReference>
<comment type="caution">
    <text evidence="1">The sequence shown here is derived from an EMBL/GenBank/DDBJ whole genome shotgun (WGS) entry which is preliminary data.</text>
</comment>
<dbReference type="AlphaFoldDB" id="A0A9D5CBK8"/>
<dbReference type="InterPro" id="IPR044684">
    <property type="entry name" value="STR17/STR18/HARC1-like"/>
</dbReference>
<accession>A0A9D5CBK8</accession>
<dbReference type="Proteomes" id="UP001085076">
    <property type="component" value="Miscellaneous, Linkage group lg06"/>
</dbReference>
<gene>
    <name evidence="1" type="ORF">J5N97_022635</name>
</gene>
<dbReference type="InterPro" id="IPR036873">
    <property type="entry name" value="Rhodanese-like_dom_sf"/>
</dbReference>
<evidence type="ECO:0000313" key="1">
    <source>
        <dbReference type="EMBL" id="KAJ0969758.1"/>
    </source>
</evidence>
<dbReference type="OrthoDB" id="566238at2759"/>
<protein>
    <submittedName>
        <fullName evidence="1">Uncharacterized protein</fullName>
    </submittedName>
</protein>
<dbReference type="EMBL" id="JAGGNH010000006">
    <property type="protein sequence ID" value="KAJ0969758.1"/>
    <property type="molecule type" value="Genomic_DNA"/>
</dbReference>